<dbReference type="CDD" id="cd00165">
    <property type="entry name" value="S4"/>
    <property type="match status" value="1"/>
</dbReference>
<evidence type="ECO:0000256" key="2">
    <source>
        <dbReference type="ARBA" id="ARBA00022730"/>
    </source>
</evidence>
<dbReference type="SMART" id="SM01390">
    <property type="entry name" value="Ribosomal_S4"/>
    <property type="match status" value="1"/>
</dbReference>
<dbReference type="GO" id="GO:0006412">
    <property type="term" value="P:translation"/>
    <property type="evidence" value="ECO:0007669"/>
    <property type="project" value="InterPro"/>
</dbReference>
<evidence type="ECO:0000313" key="13">
    <source>
        <dbReference type="EMBL" id="MDE51535.1"/>
    </source>
</evidence>
<evidence type="ECO:0000256" key="6">
    <source>
        <dbReference type="ARBA" id="ARBA00035254"/>
    </source>
</evidence>
<dbReference type="InterPro" id="IPR005710">
    <property type="entry name" value="Ribosomal_uS4_euk/arc"/>
</dbReference>
<dbReference type="FunFam" id="3.10.290.10:FF:000021">
    <property type="entry name" value="40S ribosomal protein S9"/>
    <property type="match status" value="1"/>
</dbReference>
<dbReference type="GO" id="GO:0019843">
    <property type="term" value="F:rRNA binding"/>
    <property type="evidence" value="ECO:0007669"/>
    <property type="project" value="UniProtKB-KW"/>
</dbReference>
<name>A0A6G1SM18_9ACAR</name>
<dbReference type="Pfam" id="PF00163">
    <property type="entry name" value="Ribosomal_S4"/>
    <property type="match status" value="1"/>
</dbReference>
<dbReference type="NCBIfam" id="NF003139">
    <property type="entry name" value="PRK04051.1"/>
    <property type="match status" value="1"/>
</dbReference>
<comment type="function">
    <text evidence="8">Component of the small ribosomal subunit. The ribosome is a large ribonucleoprotein complex responsible for the synthesis of proteins in the cell. Part of the small subunit (SSU) processome, first precursor of the small eukaryotic ribosomal subunit. During the assembly of the SSU processome in the nucleolus, many ribosome biogenesis factors, an RNA chaperone and ribosomal proteins associate with the nascent pre-rRNA and work in concert to generate RNA folding, modifications, rearrangements and cleavage as well as targeted degradation of pre-ribosomal RNA by the RNA exosome.</text>
</comment>
<evidence type="ECO:0000256" key="3">
    <source>
        <dbReference type="ARBA" id="ARBA00022884"/>
    </source>
</evidence>
<evidence type="ECO:0000256" key="9">
    <source>
        <dbReference type="PROSITE-ProRule" id="PRU00182"/>
    </source>
</evidence>
<evidence type="ECO:0000256" key="10">
    <source>
        <dbReference type="RuleBase" id="RU003699"/>
    </source>
</evidence>
<accession>A0A6G1SM18</accession>
<gene>
    <name evidence="13" type="primary">rps-9</name>
    <name evidence="13" type="ORF">g.1226</name>
</gene>
<dbReference type="GO" id="GO:0003735">
    <property type="term" value="F:structural constituent of ribosome"/>
    <property type="evidence" value="ECO:0007669"/>
    <property type="project" value="InterPro"/>
</dbReference>
<dbReference type="GO" id="GO:0022627">
    <property type="term" value="C:cytosolic small ribosomal subunit"/>
    <property type="evidence" value="ECO:0007669"/>
    <property type="project" value="TreeGrafter"/>
</dbReference>
<keyword evidence="2 9" id="KW-0699">rRNA-binding</keyword>
<evidence type="ECO:0000256" key="8">
    <source>
        <dbReference type="ARBA" id="ARBA00045441"/>
    </source>
</evidence>
<organism evidence="13">
    <name type="scientific">Aceria tosichella</name>
    <name type="common">wheat curl mite</name>
    <dbReference type="NCBI Taxonomy" id="561515"/>
    <lineage>
        <taxon>Eukaryota</taxon>
        <taxon>Metazoa</taxon>
        <taxon>Ecdysozoa</taxon>
        <taxon>Arthropoda</taxon>
        <taxon>Chelicerata</taxon>
        <taxon>Arachnida</taxon>
        <taxon>Acari</taxon>
        <taxon>Acariformes</taxon>
        <taxon>Trombidiformes</taxon>
        <taxon>Prostigmata</taxon>
        <taxon>Eupodina</taxon>
        <taxon>Eriophyoidea</taxon>
        <taxon>Eriophyidae</taxon>
        <taxon>Eriophyinae</taxon>
        <taxon>Aceriini</taxon>
        <taxon>Aceria</taxon>
    </lineage>
</organism>
<dbReference type="PROSITE" id="PS00632">
    <property type="entry name" value="RIBOSOMAL_S4"/>
    <property type="match status" value="1"/>
</dbReference>
<evidence type="ECO:0000256" key="5">
    <source>
        <dbReference type="ARBA" id="ARBA00023274"/>
    </source>
</evidence>
<dbReference type="AlphaFoldDB" id="A0A6G1SM18"/>
<dbReference type="PANTHER" id="PTHR11831:SF5">
    <property type="entry name" value="40S RIBOSOMAL PROTEIN S9"/>
    <property type="match status" value="1"/>
</dbReference>
<keyword evidence="4 10" id="KW-0689">Ribosomal protein</keyword>
<keyword evidence="3 9" id="KW-0694">RNA-binding</keyword>
<dbReference type="InterPro" id="IPR001912">
    <property type="entry name" value="Ribosomal_uS4_N"/>
</dbReference>
<dbReference type="GO" id="GO:0042274">
    <property type="term" value="P:ribosomal small subunit biogenesis"/>
    <property type="evidence" value="ECO:0007669"/>
    <property type="project" value="TreeGrafter"/>
</dbReference>
<evidence type="ECO:0000256" key="11">
    <source>
        <dbReference type="SAM" id="MobiDB-lite"/>
    </source>
</evidence>
<protein>
    <recommendedName>
        <fullName evidence="6">Small ribosomal subunit protein uS4</fullName>
    </recommendedName>
    <alternativeName>
        <fullName evidence="7">40S ribosomal protein S9</fullName>
    </alternativeName>
</protein>
<dbReference type="InterPro" id="IPR022801">
    <property type="entry name" value="Ribosomal_uS4"/>
</dbReference>
<dbReference type="PANTHER" id="PTHR11831">
    <property type="entry name" value="30S 40S RIBOSOMAL PROTEIN"/>
    <property type="match status" value="1"/>
</dbReference>
<evidence type="ECO:0000256" key="4">
    <source>
        <dbReference type="ARBA" id="ARBA00022980"/>
    </source>
</evidence>
<dbReference type="NCBIfam" id="TIGR01018">
    <property type="entry name" value="uS4_arch"/>
    <property type="match status" value="1"/>
</dbReference>
<dbReference type="InterPro" id="IPR036986">
    <property type="entry name" value="S4_RNA-bd_sf"/>
</dbReference>
<evidence type="ECO:0000256" key="1">
    <source>
        <dbReference type="ARBA" id="ARBA00007465"/>
    </source>
</evidence>
<dbReference type="EMBL" id="GGYP01006764">
    <property type="protein sequence ID" value="MDE51535.1"/>
    <property type="molecule type" value="Transcribed_RNA"/>
</dbReference>
<proteinExistence type="inferred from homology"/>
<dbReference type="InterPro" id="IPR018079">
    <property type="entry name" value="Ribosomal_uS4_CS"/>
</dbReference>
<keyword evidence="5 10" id="KW-0687">Ribonucleoprotein</keyword>
<comment type="similarity">
    <text evidence="1 10">Belongs to the universal ribosomal protein uS4 family.</text>
</comment>
<dbReference type="InterPro" id="IPR002942">
    <property type="entry name" value="S4_RNA-bd"/>
</dbReference>
<reference evidence="13" key="1">
    <citation type="submission" date="2018-10" db="EMBL/GenBank/DDBJ databases">
        <title>Transcriptome assembly of Aceria tosichella (Wheat curl mite) Type 2.</title>
        <authorList>
            <person name="Scully E.D."/>
            <person name="Geib S.M."/>
            <person name="Palmer N.A."/>
            <person name="Gupta A.K."/>
            <person name="Sarath G."/>
            <person name="Tatineni S."/>
        </authorList>
    </citation>
    <scope>NUCLEOTIDE SEQUENCE</scope>
    <source>
        <strain evidence="13">LincolnNE</strain>
    </source>
</reference>
<sequence length="191" mass="22196">MPRLVTVQSKVANSPRRPYEKERLDQELKIIGEFGLKNKREVWRVKYTLAKVRKAARELLTLEDKDPKRLFEGNALLRRLVRIGVLPEDKMKLDYVLGLNINDFLERRLQTQVFKLGLAKSIHHARVLIRQKHIRVRRQIVDVPSFIVRLDSQKHIDFSLQSPFGGGRPGRVKRRNMKRAEAGGAASDNEE</sequence>
<feature type="domain" description="Small ribosomal subunit protein uS4 N-terminal" evidence="12">
    <location>
        <begin position="3"/>
        <end position="106"/>
    </location>
</feature>
<dbReference type="SUPFAM" id="SSF55174">
    <property type="entry name" value="Alpha-L RNA-binding motif"/>
    <property type="match status" value="1"/>
</dbReference>
<evidence type="ECO:0000259" key="12">
    <source>
        <dbReference type="SMART" id="SM01390"/>
    </source>
</evidence>
<feature type="region of interest" description="Disordered" evidence="11">
    <location>
        <begin position="163"/>
        <end position="191"/>
    </location>
</feature>
<dbReference type="Gene3D" id="3.10.290.10">
    <property type="entry name" value="RNA-binding S4 domain"/>
    <property type="match status" value="1"/>
</dbReference>
<evidence type="ECO:0000256" key="7">
    <source>
        <dbReference type="ARBA" id="ARBA00035410"/>
    </source>
</evidence>
<dbReference type="PROSITE" id="PS50889">
    <property type="entry name" value="S4"/>
    <property type="match status" value="1"/>
</dbReference>
<dbReference type="Pfam" id="PF01479">
    <property type="entry name" value="S4"/>
    <property type="match status" value="1"/>
</dbReference>